<comment type="caution">
    <text evidence="2">The sequence shown here is derived from an EMBL/GenBank/DDBJ whole genome shotgun (WGS) entry which is preliminary data.</text>
</comment>
<evidence type="ECO:0000313" key="2">
    <source>
        <dbReference type="EMBL" id="KAL0102815.1"/>
    </source>
</evidence>
<dbReference type="Proteomes" id="UP001430953">
    <property type="component" value="Unassembled WGS sequence"/>
</dbReference>
<dbReference type="AlphaFoldDB" id="A0AAW2EIT5"/>
<dbReference type="EMBL" id="JADYXP020000022">
    <property type="protein sequence ID" value="KAL0102815.1"/>
    <property type="molecule type" value="Genomic_DNA"/>
</dbReference>
<reference evidence="2 3" key="1">
    <citation type="submission" date="2023-03" db="EMBL/GenBank/DDBJ databases">
        <title>High recombination rates correlate with genetic variation in Cardiocondyla obscurior ants.</title>
        <authorList>
            <person name="Errbii M."/>
        </authorList>
    </citation>
    <scope>NUCLEOTIDE SEQUENCE [LARGE SCALE GENOMIC DNA]</scope>
    <source>
        <strain evidence="2">Alpha-2009</strain>
        <tissue evidence="2">Whole body</tissue>
    </source>
</reference>
<proteinExistence type="predicted"/>
<accession>A0AAW2EIT5</accession>
<feature type="compositionally biased region" description="Basic and acidic residues" evidence="1">
    <location>
        <begin position="70"/>
        <end position="81"/>
    </location>
</feature>
<organism evidence="2 3">
    <name type="scientific">Cardiocondyla obscurior</name>
    <dbReference type="NCBI Taxonomy" id="286306"/>
    <lineage>
        <taxon>Eukaryota</taxon>
        <taxon>Metazoa</taxon>
        <taxon>Ecdysozoa</taxon>
        <taxon>Arthropoda</taxon>
        <taxon>Hexapoda</taxon>
        <taxon>Insecta</taxon>
        <taxon>Pterygota</taxon>
        <taxon>Neoptera</taxon>
        <taxon>Endopterygota</taxon>
        <taxon>Hymenoptera</taxon>
        <taxon>Apocrita</taxon>
        <taxon>Aculeata</taxon>
        <taxon>Formicoidea</taxon>
        <taxon>Formicidae</taxon>
        <taxon>Myrmicinae</taxon>
        <taxon>Cardiocondyla</taxon>
    </lineage>
</organism>
<name>A0AAW2EIT5_9HYME</name>
<evidence type="ECO:0000256" key="1">
    <source>
        <dbReference type="SAM" id="MobiDB-lite"/>
    </source>
</evidence>
<keyword evidence="3" id="KW-1185">Reference proteome</keyword>
<evidence type="ECO:0000313" key="3">
    <source>
        <dbReference type="Proteomes" id="UP001430953"/>
    </source>
</evidence>
<feature type="region of interest" description="Disordered" evidence="1">
    <location>
        <begin position="52"/>
        <end position="101"/>
    </location>
</feature>
<gene>
    <name evidence="2" type="ORF">PUN28_018244</name>
</gene>
<feature type="compositionally biased region" description="Pro residues" evidence="1">
    <location>
        <begin position="82"/>
        <end position="91"/>
    </location>
</feature>
<protein>
    <submittedName>
        <fullName evidence="2">Uncharacterized protein</fullName>
    </submittedName>
</protein>
<sequence length="153" mass="17520">MLDVEPRTTFALKTPFTSLLALREHMIFRASRGDINSRDVFHDPAIVTFPTYPPLSDSGPSISRLRRFRDRSGSRPDEHPPRSPPLGPPRPRSGQPLSTGRTRIVRTRIDFLLSRLNKCYTYNAPRNYNIFSPRTINREANTKMINITACKLL</sequence>